<dbReference type="Proteomes" id="UP000243488">
    <property type="component" value="Chromosome"/>
</dbReference>
<protein>
    <submittedName>
        <fullName evidence="1">Uncharacterized protein</fullName>
    </submittedName>
</protein>
<reference evidence="1 2" key="1">
    <citation type="submission" date="2017-03" db="EMBL/GenBank/DDBJ databases">
        <title>Complete genome sequence of the novel DNRA strain Pseudomonas sp. S-6-2 isolated from Chinese polluted river sediment. Journal of Biotechnology.</title>
        <authorList>
            <person name="Li J."/>
            <person name="Xiang F."/>
            <person name="Wang L."/>
            <person name="Xi L."/>
            <person name="Liu J."/>
        </authorList>
    </citation>
    <scope>NUCLEOTIDE SEQUENCE [LARGE SCALE GENOMIC DNA]</scope>
    <source>
        <strain evidence="1 2">S-6-2</strain>
    </source>
</reference>
<dbReference type="AlphaFoldDB" id="A0A1V0B9Q0"/>
<name>A0A1V0B9Q0_9GAMM</name>
<evidence type="ECO:0000313" key="1">
    <source>
        <dbReference type="EMBL" id="AQZ96642.1"/>
    </source>
</evidence>
<dbReference type="KEGG" id="ppha:BVH74_18625"/>
<accession>A0A1V0B9Q0</accession>
<evidence type="ECO:0000313" key="2">
    <source>
        <dbReference type="Proteomes" id="UP000243488"/>
    </source>
</evidence>
<dbReference type="EMBL" id="CP020100">
    <property type="protein sequence ID" value="AQZ96642.1"/>
    <property type="molecule type" value="Genomic_DNA"/>
</dbReference>
<sequence length="137" mass="15405">MIERVEKALIAWGEQYRRRGTVAALPCVLGTLIDNGGEIIRSTGGASGVALYAGDMGLIGEAVEAALVQVRLNHPLGAELSKLARVRYLTDPMPLVEHQRRRMRYKSEDVYQDRLHRLHETLEPCLIKALPWFRRSA</sequence>
<organism evidence="1 2">
    <name type="scientific">Halopseudomonas phragmitis</name>
    <dbReference type="NCBI Taxonomy" id="1931241"/>
    <lineage>
        <taxon>Bacteria</taxon>
        <taxon>Pseudomonadati</taxon>
        <taxon>Pseudomonadota</taxon>
        <taxon>Gammaproteobacteria</taxon>
        <taxon>Pseudomonadales</taxon>
        <taxon>Pseudomonadaceae</taxon>
        <taxon>Halopseudomonas</taxon>
    </lineage>
</organism>
<gene>
    <name evidence="1" type="ORF">BVH74_18625</name>
</gene>
<dbReference type="RefSeq" id="WP_080051550.1">
    <property type="nucleotide sequence ID" value="NZ_CP020100.1"/>
</dbReference>
<keyword evidence="2" id="KW-1185">Reference proteome</keyword>
<proteinExistence type="predicted"/>